<keyword evidence="1" id="KW-0472">Membrane</keyword>
<accession>A0A0E9WG81</accession>
<evidence type="ECO:0000256" key="1">
    <source>
        <dbReference type="SAM" id="Phobius"/>
    </source>
</evidence>
<proteinExistence type="predicted"/>
<evidence type="ECO:0000313" key="2">
    <source>
        <dbReference type="EMBL" id="JAH89357.1"/>
    </source>
</evidence>
<feature type="transmembrane region" description="Helical" evidence="1">
    <location>
        <begin position="34"/>
        <end position="55"/>
    </location>
</feature>
<keyword evidence="1" id="KW-1133">Transmembrane helix</keyword>
<dbReference type="AlphaFoldDB" id="A0A0E9WG81"/>
<name>A0A0E9WG81_ANGAN</name>
<reference evidence="2" key="2">
    <citation type="journal article" date="2015" name="Fish Shellfish Immunol.">
        <title>Early steps in the European eel (Anguilla anguilla)-Vibrio vulnificus interaction in the gills: Role of the RtxA13 toxin.</title>
        <authorList>
            <person name="Callol A."/>
            <person name="Pajuelo D."/>
            <person name="Ebbesson L."/>
            <person name="Teles M."/>
            <person name="MacKenzie S."/>
            <person name="Amaro C."/>
        </authorList>
    </citation>
    <scope>NUCLEOTIDE SEQUENCE</scope>
</reference>
<organism evidence="2">
    <name type="scientific">Anguilla anguilla</name>
    <name type="common">European freshwater eel</name>
    <name type="synonym">Muraena anguilla</name>
    <dbReference type="NCBI Taxonomy" id="7936"/>
    <lineage>
        <taxon>Eukaryota</taxon>
        <taxon>Metazoa</taxon>
        <taxon>Chordata</taxon>
        <taxon>Craniata</taxon>
        <taxon>Vertebrata</taxon>
        <taxon>Euteleostomi</taxon>
        <taxon>Actinopterygii</taxon>
        <taxon>Neopterygii</taxon>
        <taxon>Teleostei</taxon>
        <taxon>Anguilliformes</taxon>
        <taxon>Anguillidae</taxon>
        <taxon>Anguilla</taxon>
    </lineage>
</organism>
<sequence>MHSIIQMIQKAKLFKNICIFKCPSAVLSPRCKCAFGLTAPVVLSFAMLMWSHLYLNAIHAVINHLYNYLYWQNTISMSYTRVTFFHSSFFPI</sequence>
<protein>
    <submittedName>
        <fullName evidence="2">Uncharacterized protein</fullName>
    </submittedName>
</protein>
<reference evidence="2" key="1">
    <citation type="submission" date="2014-11" db="EMBL/GenBank/DDBJ databases">
        <authorList>
            <person name="Amaro Gonzalez C."/>
        </authorList>
    </citation>
    <scope>NUCLEOTIDE SEQUENCE</scope>
</reference>
<dbReference type="EMBL" id="GBXM01019220">
    <property type="protein sequence ID" value="JAH89357.1"/>
    <property type="molecule type" value="Transcribed_RNA"/>
</dbReference>
<keyword evidence="1" id="KW-0812">Transmembrane</keyword>